<dbReference type="SUPFAM" id="SSF51556">
    <property type="entry name" value="Metallo-dependent hydrolases"/>
    <property type="match status" value="1"/>
</dbReference>
<protein>
    <submittedName>
        <fullName evidence="2">Amidohydrolase</fullName>
    </submittedName>
</protein>
<comment type="caution">
    <text evidence="2">The sequence shown here is derived from an EMBL/GenBank/DDBJ whole genome shotgun (WGS) entry which is preliminary data.</text>
</comment>
<evidence type="ECO:0000313" key="3">
    <source>
        <dbReference type="Proteomes" id="UP000278907"/>
    </source>
</evidence>
<dbReference type="SUPFAM" id="SSF51338">
    <property type="entry name" value="Composite domain of metallo-dependent hydrolases"/>
    <property type="match status" value="1"/>
</dbReference>
<dbReference type="Proteomes" id="UP000278907">
    <property type="component" value="Unassembled WGS sequence"/>
</dbReference>
<dbReference type="InterPro" id="IPR032466">
    <property type="entry name" value="Metal_Hydrolase"/>
</dbReference>
<dbReference type="InterPro" id="IPR006680">
    <property type="entry name" value="Amidohydro-rel"/>
</dbReference>
<dbReference type="Gene3D" id="2.30.40.10">
    <property type="entry name" value="Urease, subunit C, domain 1"/>
    <property type="match status" value="1"/>
</dbReference>
<dbReference type="Pfam" id="PF01979">
    <property type="entry name" value="Amidohydro_1"/>
    <property type="match status" value="1"/>
</dbReference>
<evidence type="ECO:0000259" key="1">
    <source>
        <dbReference type="Pfam" id="PF01979"/>
    </source>
</evidence>
<feature type="domain" description="Amidohydrolase-related" evidence="1">
    <location>
        <begin position="104"/>
        <end position="437"/>
    </location>
</feature>
<name>A0ABX9QE16_9BACT</name>
<accession>A0ABX9QE16</accession>
<dbReference type="PANTHER" id="PTHR43135:SF3">
    <property type="entry name" value="ALPHA-D-RIBOSE 1-METHYLPHOSPHONATE 5-TRIPHOSPHATE DIPHOSPHATASE"/>
    <property type="match status" value="1"/>
</dbReference>
<dbReference type="InterPro" id="IPR051781">
    <property type="entry name" value="Metallo-dep_Hydrolase"/>
</dbReference>
<organism evidence="2 3">
    <name type="scientific">Corallococcus praedator</name>
    <dbReference type="NCBI Taxonomy" id="2316724"/>
    <lineage>
        <taxon>Bacteria</taxon>
        <taxon>Pseudomonadati</taxon>
        <taxon>Myxococcota</taxon>
        <taxon>Myxococcia</taxon>
        <taxon>Myxococcales</taxon>
        <taxon>Cystobacterineae</taxon>
        <taxon>Myxococcaceae</taxon>
        <taxon>Corallococcus</taxon>
    </lineage>
</organism>
<evidence type="ECO:0000313" key="2">
    <source>
        <dbReference type="EMBL" id="RKI03296.1"/>
    </source>
</evidence>
<dbReference type="Gene3D" id="3.20.20.140">
    <property type="entry name" value="Metal-dependent hydrolases"/>
    <property type="match status" value="1"/>
</dbReference>
<dbReference type="EMBL" id="RAWI01000181">
    <property type="protein sequence ID" value="RKI03296.1"/>
    <property type="molecule type" value="Genomic_DNA"/>
</dbReference>
<keyword evidence="3" id="KW-1185">Reference proteome</keyword>
<proteinExistence type="predicted"/>
<dbReference type="PANTHER" id="PTHR43135">
    <property type="entry name" value="ALPHA-D-RIBOSE 1-METHYLPHOSPHONATE 5-TRIPHOSPHATE DIPHOSPHATASE"/>
    <property type="match status" value="1"/>
</dbReference>
<sequence>MCTRALDSSRSSALERMIRIREVGMMQRFVLLLWLATAGCASSQRPADADRWLLTAARLYVAPDEPPMDNAWVLVSGGKIEAIGSGSVAPPAGVRRADACSGGVITAGFQNSHVHFTDPAFAGAAGRPSDALQQPLSRMTTRFGFTTVVDTGSDPANTEALRQRIARGELQGPAILTVGASLYPENGIPIYLRDLPPELLRQLPQPATADEARAIVRGNFEHGAQGTKLFIATPQGHGEIRRMSADIARAAVDETRRQGGLSMMHPTDPEGVSAAVQAGVDILVHTTIDPPKSTWSAELIRQMVASHVSVVPTLQLWGYELAKADVPPHIREAIVADAERQLAAFSSAGGQVLFGTDVGYMADLDPTQEYVLMAHAGLTPMQILASLTTAPAARWHAGERRGRVNPGLDADLVVLGGDPTTDVRRFTDVKCTIRAGRELFVRSAESDDSSGR</sequence>
<gene>
    <name evidence="2" type="ORF">D7Y13_22420</name>
</gene>
<dbReference type="InterPro" id="IPR011059">
    <property type="entry name" value="Metal-dep_hydrolase_composite"/>
</dbReference>
<reference evidence="2 3" key="1">
    <citation type="submission" date="2018-09" db="EMBL/GenBank/DDBJ databases">
        <authorList>
            <person name="Livingstone P.G."/>
            <person name="Whitworth D.E."/>
        </authorList>
    </citation>
    <scope>NUCLEOTIDE SEQUENCE [LARGE SCALE GENOMIC DNA]</scope>
    <source>
        <strain evidence="2 3">CA031B</strain>
    </source>
</reference>